<organism evidence="3 4">
    <name type="scientific">Symbiochloris irregularis</name>
    <dbReference type="NCBI Taxonomy" id="706552"/>
    <lineage>
        <taxon>Eukaryota</taxon>
        <taxon>Viridiplantae</taxon>
        <taxon>Chlorophyta</taxon>
        <taxon>core chlorophytes</taxon>
        <taxon>Trebouxiophyceae</taxon>
        <taxon>Trebouxiales</taxon>
        <taxon>Trebouxiaceae</taxon>
        <taxon>Symbiochloris</taxon>
    </lineage>
</organism>
<keyword evidence="4" id="KW-1185">Reference proteome</keyword>
<feature type="transmembrane region" description="Helical" evidence="2">
    <location>
        <begin position="88"/>
        <end position="109"/>
    </location>
</feature>
<dbReference type="PANTHER" id="PTHR34554:SF2">
    <property type="entry name" value="RGS1-HXK1-INTERACTING PROTEIN 1"/>
    <property type="match status" value="1"/>
</dbReference>
<evidence type="ECO:0000313" key="4">
    <source>
        <dbReference type="Proteomes" id="UP001465755"/>
    </source>
</evidence>
<keyword evidence="2" id="KW-0812">Transmembrane</keyword>
<evidence type="ECO:0000313" key="3">
    <source>
        <dbReference type="EMBL" id="KAK9813963.1"/>
    </source>
</evidence>
<dbReference type="EMBL" id="JALJOQ010000002">
    <property type="protein sequence ID" value="KAK9813963.1"/>
    <property type="molecule type" value="Genomic_DNA"/>
</dbReference>
<name>A0AAW1PVJ7_9CHLO</name>
<sequence length="235" mass="25636">MADQNQGQGTVDAFRDTAQQYSRKLDQQLSNAATAVKSGSAQATQAYGAVQSRTETFLDTGIAHFKATEQQVFDKLKEVVEHGMNNPALSYSVIGGTALLLLPGLRGVLFRQTFGRLRSEEGILRKAEKRAQDVRERVSYATSEGGKLDSRLAHAMEQWQTGLGKTKSAAKQLQGLASTVEGIEKSANKAVVELRYVSKKDAILLRTEIASQLALAKAQRRAIEKTLWGLTKKGL</sequence>
<keyword evidence="2" id="KW-0472">Membrane</keyword>
<gene>
    <name evidence="3" type="ORF">WJX73_007034</name>
</gene>
<accession>A0AAW1PVJ7</accession>
<proteinExistence type="predicted"/>
<protein>
    <submittedName>
        <fullName evidence="3">Uncharacterized protein</fullName>
    </submittedName>
</protein>
<dbReference type="PANTHER" id="PTHR34554">
    <property type="entry name" value="RGS1-HXK1-INTERACTING PROTEIN 1"/>
    <property type="match status" value="1"/>
</dbReference>
<evidence type="ECO:0000256" key="1">
    <source>
        <dbReference type="SAM" id="Coils"/>
    </source>
</evidence>
<comment type="caution">
    <text evidence="3">The sequence shown here is derived from an EMBL/GenBank/DDBJ whole genome shotgun (WGS) entry which is preliminary data.</text>
</comment>
<evidence type="ECO:0000256" key="2">
    <source>
        <dbReference type="SAM" id="Phobius"/>
    </source>
</evidence>
<dbReference type="AlphaFoldDB" id="A0AAW1PVJ7"/>
<keyword evidence="1" id="KW-0175">Coiled coil</keyword>
<dbReference type="InterPro" id="IPR053284">
    <property type="entry name" value="RGS1-HXK1_interactor"/>
</dbReference>
<keyword evidence="2" id="KW-1133">Transmembrane helix</keyword>
<reference evidence="3 4" key="1">
    <citation type="journal article" date="2024" name="Nat. Commun.">
        <title>Phylogenomics reveals the evolutionary origins of lichenization in chlorophyte algae.</title>
        <authorList>
            <person name="Puginier C."/>
            <person name="Libourel C."/>
            <person name="Otte J."/>
            <person name="Skaloud P."/>
            <person name="Haon M."/>
            <person name="Grisel S."/>
            <person name="Petersen M."/>
            <person name="Berrin J.G."/>
            <person name="Delaux P.M."/>
            <person name="Dal Grande F."/>
            <person name="Keller J."/>
        </authorList>
    </citation>
    <scope>NUCLEOTIDE SEQUENCE [LARGE SCALE GENOMIC DNA]</scope>
    <source>
        <strain evidence="3 4">SAG 2036</strain>
    </source>
</reference>
<feature type="coiled-coil region" evidence="1">
    <location>
        <begin position="117"/>
        <end position="144"/>
    </location>
</feature>
<dbReference type="Proteomes" id="UP001465755">
    <property type="component" value="Unassembled WGS sequence"/>
</dbReference>